<gene>
    <name evidence="1" type="ORF">C2G38_2253946</name>
</gene>
<evidence type="ECO:0000313" key="1">
    <source>
        <dbReference type="EMBL" id="RIB05211.1"/>
    </source>
</evidence>
<accession>A0A397U692</accession>
<dbReference type="EMBL" id="QKWP01002026">
    <property type="protein sequence ID" value="RIB05211.1"/>
    <property type="molecule type" value="Genomic_DNA"/>
</dbReference>
<proteinExistence type="predicted"/>
<dbReference type="AlphaFoldDB" id="A0A397U692"/>
<name>A0A397U692_9GLOM</name>
<sequence>MYKSKEKLQEKSLDIIVSPQMTIVAVWTHKTKFLKLWEINKGGKELYEIDEGILFEDNDLYPEPSLANISDSKHIALSLKRNYPYDFGKLTYRAYIFLNNKINNDKWDCKRMIELKYFTQGHIISNEKLLLEIAETTVSLLEKLILEQQYLLNKFRSQLNIALNDSSTLLVIHGLVYDSADNSSYKLFIYSTELGILLAQNRQEINLEIEPSYEGTIFKWDIEIDDDISLRKKKIILNCGLLENDNLAMITICGFIYGQSRQLESDYITSENSKNFLPTIQFDLLIMDRIMKSNDEKYWSLDNSRELLEDYNYFEAHINKLREIIKQIEKGNYTGNKPLISQTLLNTIKIKSIESDELQQVIIINDSLKKFKDSIQVSKDESKNSIEKLKNIVIKNK</sequence>
<protein>
    <submittedName>
        <fullName evidence="1">Uncharacterized protein</fullName>
    </submittedName>
</protein>
<comment type="caution">
    <text evidence="1">The sequence shown here is derived from an EMBL/GenBank/DDBJ whole genome shotgun (WGS) entry which is preliminary data.</text>
</comment>
<evidence type="ECO:0000313" key="2">
    <source>
        <dbReference type="Proteomes" id="UP000266673"/>
    </source>
</evidence>
<organism evidence="1 2">
    <name type="scientific">Gigaspora rosea</name>
    <dbReference type="NCBI Taxonomy" id="44941"/>
    <lineage>
        <taxon>Eukaryota</taxon>
        <taxon>Fungi</taxon>
        <taxon>Fungi incertae sedis</taxon>
        <taxon>Mucoromycota</taxon>
        <taxon>Glomeromycotina</taxon>
        <taxon>Glomeromycetes</taxon>
        <taxon>Diversisporales</taxon>
        <taxon>Gigasporaceae</taxon>
        <taxon>Gigaspora</taxon>
    </lineage>
</organism>
<reference evidence="1 2" key="1">
    <citation type="submission" date="2018-06" db="EMBL/GenBank/DDBJ databases">
        <title>Comparative genomics reveals the genomic features of Rhizophagus irregularis, R. cerebriforme, R. diaphanum and Gigaspora rosea, and their symbiotic lifestyle signature.</title>
        <authorList>
            <person name="Morin E."/>
            <person name="San Clemente H."/>
            <person name="Chen E.C.H."/>
            <person name="De La Providencia I."/>
            <person name="Hainaut M."/>
            <person name="Kuo A."/>
            <person name="Kohler A."/>
            <person name="Murat C."/>
            <person name="Tang N."/>
            <person name="Roy S."/>
            <person name="Loubradou J."/>
            <person name="Henrissat B."/>
            <person name="Grigoriev I.V."/>
            <person name="Corradi N."/>
            <person name="Roux C."/>
            <person name="Martin F.M."/>
        </authorList>
    </citation>
    <scope>NUCLEOTIDE SEQUENCE [LARGE SCALE GENOMIC DNA]</scope>
    <source>
        <strain evidence="1 2">DAOM 194757</strain>
    </source>
</reference>
<keyword evidence="2" id="KW-1185">Reference proteome</keyword>
<dbReference type="Proteomes" id="UP000266673">
    <property type="component" value="Unassembled WGS sequence"/>
</dbReference>
<dbReference type="OrthoDB" id="2413930at2759"/>